<comment type="caution">
    <text evidence="1">The sequence shown here is derived from an EMBL/GenBank/DDBJ whole genome shotgun (WGS) entry which is preliminary data.</text>
</comment>
<dbReference type="RefSeq" id="WP_169211567.1">
    <property type="nucleotide sequence ID" value="NZ_JAATNW010000007.1"/>
</dbReference>
<protein>
    <submittedName>
        <fullName evidence="1">Uncharacterized protein</fullName>
    </submittedName>
</protein>
<evidence type="ECO:0000313" key="1">
    <source>
        <dbReference type="EMBL" id="NMH61004.1"/>
    </source>
</evidence>
<gene>
    <name evidence="1" type="ORF">HCJ96_13290</name>
</gene>
<evidence type="ECO:0000313" key="2">
    <source>
        <dbReference type="Proteomes" id="UP000709336"/>
    </source>
</evidence>
<sequence length="48" mass="5822">MEDMHIERIKRSTDEKYLHKIINLEIEDKFAYFDDTLIKLLESRVALP</sequence>
<organism evidence="1 2">
    <name type="scientific">Alteromonas ponticola</name>
    <dbReference type="NCBI Taxonomy" id="2720613"/>
    <lineage>
        <taxon>Bacteria</taxon>
        <taxon>Pseudomonadati</taxon>
        <taxon>Pseudomonadota</taxon>
        <taxon>Gammaproteobacteria</taxon>
        <taxon>Alteromonadales</taxon>
        <taxon>Alteromonadaceae</taxon>
        <taxon>Alteromonas/Salinimonas group</taxon>
        <taxon>Alteromonas</taxon>
    </lineage>
</organism>
<proteinExistence type="predicted"/>
<reference evidence="1 2" key="1">
    <citation type="submission" date="2020-03" db="EMBL/GenBank/DDBJ databases">
        <title>Alteromonas ponticola sp. nov., isolated from seawater.</title>
        <authorList>
            <person name="Yoon J.-H."/>
            <person name="Kim Y.-O."/>
        </authorList>
    </citation>
    <scope>NUCLEOTIDE SEQUENCE [LARGE SCALE GENOMIC DNA]</scope>
    <source>
        <strain evidence="1 2">MYP5</strain>
    </source>
</reference>
<dbReference type="Proteomes" id="UP000709336">
    <property type="component" value="Unassembled WGS sequence"/>
</dbReference>
<dbReference type="EMBL" id="JAATNW010000007">
    <property type="protein sequence ID" value="NMH61004.1"/>
    <property type="molecule type" value="Genomic_DNA"/>
</dbReference>
<accession>A0ABX1R3J7</accession>
<keyword evidence="2" id="KW-1185">Reference proteome</keyword>
<name>A0ABX1R3J7_9ALTE</name>